<evidence type="ECO:0000313" key="2">
    <source>
        <dbReference type="EMBL" id="OMO90370.1"/>
    </source>
</evidence>
<protein>
    <submittedName>
        <fullName evidence="2">Uncharacterized protein</fullName>
    </submittedName>
</protein>
<keyword evidence="1" id="KW-1133">Transmembrane helix</keyword>
<reference evidence="3" key="1">
    <citation type="submission" date="2013-09" db="EMBL/GenBank/DDBJ databases">
        <title>Corchorus olitorius genome sequencing.</title>
        <authorList>
            <person name="Alam M."/>
            <person name="Haque M.S."/>
            <person name="Islam M.S."/>
            <person name="Emdad E.M."/>
            <person name="Islam M.M."/>
            <person name="Ahmed B."/>
            <person name="Halim A."/>
            <person name="Hossen Q.M.M."/>
            <person name="Hossain M.Z."/>
            <person name="Ahmed R."/>
            <person name="Khan M.M."/>
            <person name="Islam R."/>
            <person name="Rashid M.M."/>
            <person name="Khan S.A."/>
            <person name="Rahman M.S."/>
            <person name="Alam M."/>
            <person name="Yahiya A.S."/>
            <person name="Khan M.S."/>
            <person name="Azam M.S."/>
            <person name="Haque T."/>
            <person name="Lashkar M.Z.H."/>
            <person name="Akhand A.I."/>
            <person name="Morshed G."/>
            <person name="Roy S."/>
            <person name="Uddin K.S."/>
            <person name="Rabeya T."/>
            <person name="Hossain A.S."/>
            <person name="Chowdhury A."/>
            <person name="Snigdha A.R."/>
            <person name="Mortoza M.S."/>
            <person name="Matin S.A."/>
            <person name="Hoque S.M.E."/>
            <person name="Islam M.K."/>
            <person name="Roy D.K."/>
            <person name="Haider R."/>
            <person name="Moosa M.M."/>
            <person name="Elias S.M."/>
            <person name="Hasan A.M."/>
            <person name="Jahan S."/>
            <person name="Shafiuddin M."/>
            <person name="Mahmood N."/>
            <person name="Shommy N.S."/>
        </authorList>
    </citation>
    <scope>NUCLEOTIDE SEQUENCE [LARGE SCALE GENOMIC DNA]</scope>
    <source>
        <strain evidence="3">cv. O-4</strain>
    </source>
</reference>
<gene>
    <name evidence="2" type="ORF">COLO4_19213</name>
</gene>
<sequence length="176" mass="19826">MAEASASIKKNRTHDSILERIFVSLVTFAITVTLCIQWYKHRNHLLERFVHEEEYRVYVKEKMNLVWQVLLICSSLFLLKGYYRAADRRKGSARLDFNKSCNVSLALFTGFLLMVASEAIQVKGYIGVNGVEVGINGRFVVIDTHLRGIGGVICKEENSGEIVDIPSTTAVQAEDL</sequence>
<feature type="transmembrane region" description="Helical" evidence="1">
    <location>
        <begin position="103"/>
        <end position="122"/>
    </location>
</feature>
<organism evidence="2 3">
    <name type="scientific">Corchorus olitorius</name>
    <dbReference type="NCBI Taxonomy" id="93759"/>
    <lineage>
        <taxon>Eukaryota</taxon>
        <taxon>Viridiplantae</taxon>
        <taxon>Streptophyta</taxon>
        <taxon>Embryophyta</taxon>
        <taxon>Tracheophyta</taxon>
        <taxon>Spermatophyta</taxon>
        <taxon>Magnoliopsida</taxon>
        <taxon>eudicotyledons</taxon>
        <taxon>Gunneridae</taxon>
        <taxon>Pentapetalae</taxon>
        <taxon>rosids</taxon>
        <taxon>malvids</taxon>
        <taxon>Malvales</taxon>
        <taxon>Malvaceae</taxon>
        <taxon>Grewioideae</taxon>
        <taxon>Apeibeae</taxon>
        <taxon>Corchorus</taxon>
    </lineage>
</organism>
<accession>A0A1R3J6E4</accession>
<proteinExistence type="predicted"/>
<dbReference type="EMBL" id="AWUE01016560">
    <property type="protein sequence ID" value="OMO90370.1"/>
    <property type="molecule type" value="Genomic_DNA"/>
</dbReference>
<evidence type="ECO:0000256" key="1">
    <source>
        <dbReference type="SAM" id="Phobius"/>
    </source>
</evidence>
<comment type="caution">
    <text evidence="2">The sequence shown here is derived from an EMBL/GenBank/DDBJ whole genome shotgun (WGS) entry which is preliminary data.</text>
</comment>
<feature type="transmembrane region" description="Helical" evidence="1">
    <location>
        <begin position="21"/>
        <end position="39"/>
    </location>
</feature>
<keyword evidence="1" id="KW-0472">Membrane</keyword>
<dbReference type="AlphaFoldDB" id="A0A1R3J6E4"/>
<keyword evidence="3" id="KW-1185">Reference proteome</keyword>
<keyword evidence="1" id="KW-0812">Transmembrane</keyword>
<feature type="transmembrane region" description="Helical" evidence="1">
    <location>
        <begin position="65"/>
        <end position="83"/>
    </location>
</feature>
<evidence type="ECO:0000313" key="3">
    <source>
        <dbReference type="Proteomes" id="UP000187203"/>
    </source>
</evidence>
<name>A0A1R3J6E4_9ROSI</name>
<dbReference type="Proteomes" id="UP000187203">
    <property type="component" value="Unassembled WGS sequence"/>
</dbReference>